<keyword evidence="2" id="KW-1185">Reference proteome</keyword>
<dbReference type="AlphaFoldDB" id="A0AAJ0FBN8"/>
<dbReference type="EMBL" id="MU839827">
    <property type="protein sequence ID" value="KAK1761292.1"/>
    <property type="molecule type" value="Genomic_DNA"/>
</dbReference>
<dbReference type="Proteomes" id="UP001239445">
    <property type="component" value="Unassembled WGS sequence"/>
</dbReference>
<organism evidence="1 2">
    <name type="scientific">Echria macrotheca</name>
    <dbReference type="NCBI Taxonomy" id="438768"/>
    <lineage>
        <taxon>Eukaryota</taxon>
        <taxon>Fungi</taxon>
        <taxon>Dikarya</taxon>
        <taxon>Ascomycota</taxon>
        <taxon>Pezizomycotina</taxon>
        <taxon>Sordariomycetes</taxon>
        <taxon>Sordariomycetidae</taxon>
        <taxon>Sordariales</taxon>
        <taxon>Schizotheciaceae</taxon>
        <taxon>Echria</taxon>
    </lineage>
</organism>
<proteinExistence type="predicted"/>
<dbReference type="InterPro" id="IPR036047">
    <property type="entry name" value="F-box-like_dom_sf"/>
</dbReference>
<evidence type="ECO:0000313" key="1">
    <source>
        <dbReference type="EMBL" id="KAK1761292.1"/>
    </source>
</evidence>
<sequence length="595" mass="67920">MESTASQDPSSNPFLQRQEHLNQIISTLSRHEIRKILKDLGKVDFRMDILPSLPVELQMLVVGSIADLADVLGYLRVSKAWRELWLRPDVVRTLCQRFVPGLIPFANARAKLAGVEPREADLTPMFLAALRDRCFRRAGRFRSQFGIGTADRYPGPFPLDPVYHREPGFELMRFLDDRSRYEEHSSIERMGILYSNSRVTWNPPRDQPWVIVDNLRTKLRTVYAVPGLAMAGLSATVVALGDQLLVVAAGRTLHAWDLETHQYDTVTLPYYAALVRTAGKRICISWGPVSIFPHEWIFGRGIKSLEGPREFPILPGLPISNLLNIRIHEHTSAHEHPHYDALLHPLDDSVLWLFFLSPRDQCLVAHEFKDRVYRRSIVLACPSIRSADRPLLSISRANRYGEYLVLMPKTFFGQPGQHRRVEPELIDQMICFDIFRGEFITYDYRLGNSLEDRLANPLWDGQLFVCKSSSLPKAVPPHSIIWDRLYLVVATDPTGHPDPDRRVPPIHRGIDRGIPNSLNAIRSGSGFLHPDSIRCYLASETRYCLELQAGRDVDNLSRERLPGQLWVDEGFVVLALEDRWMAWSFDTDLSFPGPN</sequence>
<comment type="caution">
    <text evidence="1">The sequence shown here is derived from an EMBL/GenBank/DDBJ whole genome shotgun (WGS) entry which is preliminary data.</text>
</comment>
<name>A0AAJ0FBN8_9PEZI</name>
<protein>
    <recommendedName>
        <fullName evidence="3">F-box domain-containing protein</fullName>
    </recommendedName>
</protein>
<reference evidence="1" key="1">
    <citation type="submission" date="2023-06" db="EMBL/GenBank/DDBJ databases">
        <title>Genome-scale phylogeny and comparative genomics of the fungal order Sordariales.</title>
        <authorList>
            <consortium name="Lawrence Berkeley National Laboratory"/>
            <person name="Hensen N."/>
            <person name="Bonometti L."/>
            <person name="Westerberg I."/>
            <person name="Brannstrom I.O."/>
            <person name="Guillou S."/>
            <person name="Cros-Aarteil S."/>
            <person name="Calhoun S."/>
            <person name="Haridas S."/>
            <person name="Kuo A."/>
            <person name="Mondo S."/>
            <person name="Pangilinan J."/>
            <person name="Riley R."/>
            <person name="Labutti K."/>
            <person name="Andreopoulos B."/>
            <person name="Lipzen A."/>
            <person name="Chen C."/>
            <person name="Yanf M."/>
            <person name="Daum C."/>
            <person name="Ng V."/>
            <person name="Clum A."/>
            <person name="Steindorff A."/>
            <person name="Ohm R."/>
            <person name="Martin F."/>
            <person name="Silar P."/>
            <person name="Natvig D."/>
            <person name="Lalanne C."/>
            <person name="Gautier V."/>
            <person name="Ament-Velasquez S.L."/>
            <person name="Kruys A."/>
            <person name="Hutchinson M.I."/>
            <person name="Powell A.J."/>
            <person name="Barry K."/>
            <person name="Miller A.N."/>
            <person name="Grigoriev I.V."/>
            <person name="Debuchy R."/>
            <person name="Gladieux P."/>
            <person name="Thoren M.H."/>
            <person name="Johannesson H."/>
        </authorList>
    </citation>
    <scope>NUCLEOTIDE SEQUENCE</scope>
    <source>
        <strain evidence="1">PSN4</strain>
    </source>
</reference>
<gene>
    <name evidence="1" type="ORF">QBC47DRAFT_25246</name>
</gene>
<accession>A0AAJ0FBN8</accession>
<evidence type="ECO:0008006" key="3">
    <source>
        <dbReference type="Google" id="ProtNLM"/>
    </source>
</evidence>
<dbReference type="SUPFAM" id="SSF81383">
    <property type="entry name" value="F-box domain"/>
    <property type="match status" value="1"/>
</dbReference>
<evidence type="ECO:0000313" key="2">
    <source>
        <dbReference type="Proteomes" id="UP001239445"/>
    </source>
</evidence>